<dbReference type="Pfam" id="PF00772">
    <property type="entry name" value="DnaB"/>
    <property type="match status" value="1"/>
</dbReference>
<dbReference type="PANTHER" id="PTHR30153:SF2">
    <property type="entry name" value="REPLICATIVE DNA HELICASE"/>
    <property type="match status" value="1"/>
</dbReference>
<evidence type="ECO:0000256" key="1">
    <source>
        <dbReference type="ARBA" id="ARBA00008428"/>
    </source>
</evidence>
<dbReference type="SUPFAM" id="SSF52540">
    <property type="entry name" value="P-loop containing nucleoside triphosphate hydrolases"/>
    <property type="match status" value="1"/>
</dbReference>
<dbReference type="RefSeq" id="WP_211597850.1">
    <property type="nucleotide sequence ID" value="NZ_JAGRQI010000009.1"/>
</dbReference>
<evidence type="ECO:0000256" key="12">
    <source>
        <dbReference type="RuleBase" id="RU362085"/>
    </source>
</evidence>
<dbReference type="GO" id="GO:0006269">
    <property type="term" value="P:DNA replication, synthesis of primer"/>
    <property type="evidence" value="ECO:0007669"/>
    <property type="project" value="UniProtKB-UniRule"/>
</dbReference>
<comment type="caution">
    <text evidence="14">The sequence shown here is derived from an EMBL/GenBank/DDBJ whole genome shotgun (WGS) entry which is preliminary data.</text>
</comment>
<dbReference type="InterPro" id="IPR007693">
    <property type="entry name" value="DNA_helicase_DnaB-like_N"/>
</dbReference>
<evidence type="ECO:0000256" key="9">
    <source>
        <dbReference type="ARBA" id="ARBA00023235"/>
    </source>
</evidence>
<sequence length="447" mass="50789">MKQNTITELWSVEAELGVLGGIIINNDYFDEVITVLKSNDFYSFTHKIIFDAITTLLLTNRKVDLITLDQFLKEKGALKDVGGFAYLSEIVNNTPSSSNTVAYAHIVVKYAKQRNFLKLGQFIVSEMQSSKTDEQLDTFSENIEKQYTEITLQNEEQDVADIGQVFNNILQKMENSSLEGNAVSGSPTGIIDLDENTTGGQPGELIILAGRPSMGKTAFSQGIAKHTLNKFTDKPVIYFSQEMPKEQLLQRFIAMEARVDLQRLRKATELDDEDWSKIAVAMGEIQNNWKNRLLIDDESNLTPQRLRTKARKYSRKYGKPAAIFVDYLQLMRSTSKRENRNLEISDISNSLKALAKELHCPVYALSQLNRSLEQRHNKRPLNSDLRDSGSLEQDADVIFFVYRDEVYEPDKQDKGIAEIIIGKQRNGPLGRVKCRFLGNYSLFENID</sequence>
<dbReference type="GO" id="GO:0005829">
    <property type="term" value="C:cytosol"/>
    <property type="evidence" value="ECO:0007669"/>
    <property type="project" value="TreeGrafter"/>
</dbReference>
<keyword evidence="3 12" id="KW-0235">DNA replication</keyword>
<evidence type="ECO:0000256" key="4">
    <source>
        <dbReference type="ARBA" id="ARBA00022741"/>
    </source>
</evidence>
<gene>
    <name evidence="14" type="primary">dnaB</name>
    <name evidence="14" type="ORF">QJU78_04455</name>
</gene>
<dbReference type="EC" id="5.6.2.3" evidence="11 12"/>
<keyword evidence="6 12" id="KW-0347">Helicase</keyword>
<dbReference type="GO" id="GO:0003677">
    <property type="term" value="F:DNA binding"/>
    <property type="evidence" value="ECO:0007669"/>
    <property type="project" value="UniProtKB-UniRule"/>
</dbReference>
<keyword evidence="5 12" id="KW-0378">Hydrolase</keyword>
<dbReference type="InterPro" id="IPR016136">
    <property type="entry name" value="DNA_helicase_N/primase_C"/>
</dbReference>
<keyword evidence="9" id="KW-0413">Isomerase</keyword>
<evidence type="ECO:0000256" key="3">
    <source>
        <dbReference type="ARBA" id="ARBA00022705"/>
    </source>
</evidence>
<dbReference type="Gene3D" id="3.40.50.300">
    <property type="entry name" value="P-loop containing nucleotide triphosphate hydrolases"/>
    <property type="match status" value="1"/>
</dbReference>
<evidence type="ECO:0000256" key="6">
    <source>
        <dbReference type="ARBA" id="ARBA00022806"/>
    </source>
</evidence>
<dbReference type="InterPro" id="IPR007694">
    <property type="entry name" value="DNA_helicase_DnaB-like_C"/>
</dbReference>
<dbReference type="PANTHER" id="PTHR30153">
    <property type="entry name" value="REPLICATIVE DNA HELICASE DNAB"/>
    <property type="match status" value="1"/>
</dbReference>
<comment type="similarity">
    <text evidence="1 12">Belongs to the helicase family. DnaB subfamily.</text>
</comment>
<evidence type="ECO:0000256" key="2">
    <source>
        <dbReference type="ARBA" id="ARBA00022515"/>
    </source>
</evidence>
<dbReference type="EMBL" id="JASAYJ010000007">
    <property type="protein sequence ID" value="MDP8187026.1"/>
    <property type="molecule type" value="Genomic_DNA"/>
</dbReference>
<keyword evidence="8 12" id="KW-0238">DNA-binding</keyword>
<dbReference type="Proteomes" id="UP001230466">
    <property type="component" value="Unassembled WGS sequence"/>
</dbReference>
<dbReference type="GO" id="GO:0005524">
    <property type="term" value="F:ATP binding"/>
    <property type="evidence" value="ECO:0007669"/>
    <property type="project" value="UniProtKB-UniRule"/>
</dbReference>
<dbReference type="InterPro" id="IPR036185">
    <property type="entry name" value="DNA_heli_DnaB-like_N_sf"/>
</dbReference>
<proteinExistence type="inferred from homology"/>
<accession>A0AAW8CP14</accession>
<dbReference type="Gene3D" id="1.10.860.10">
    <property type="entry name" value="DNAb Helicase, Chain A"/>
    <property type="match status" value="1"/>
</dbReference>
<dbReference type="GO" id="GO:0016787">
    <property type="term" value="F:hydrolase activity"/>
    <property type="evidence" value="ECO:0007669"/>
    <property type="project" value="UniProtKB-KW"/>
</dbReference>
<evidence type="ECO:0000256" key="8">
    <source>
        <dbReference type="ARBA" id="ARBA00023125"/>
    </source>
</evidence>
<name>A0AAW8CP14_9PAST</name>
<reference evidence="14" key="1">
    <citation type="journal article" date="2023" name="Front. Microbiol.">
        <title>Phylogeography and host specificity of Pasteurellaceae pathogenic to sea-farmed fish in the north-east Atlantic.</title>
        <authorList>
            <person name="Gulla S."/>
            <person name="Colquhoun D.J."/>
            <person name="Olsen A.B."/>
            <person name="Spilsberg B."/>
            <person name="Lagesen K."/>
            <person name="Aakesson C.P."/>
            <person name="Strom S."/>
            <person name="Manji F."/>
            <person name="Birkbeck T.H."/>
            <person name="Nilsen H.K."/>
        </authorList>
    </citation>
    <scope>NUCLEOTIDE SEQUENCE</scope>
    <source>
        <strain evidence="14">VIB1234</strain>
    </source>
</reference>
<dbReference type="SUPFAM" id="SSF48024">
    <property type="entry name" value="N-terminal domain of DnaB helicase"/>
    <property type="match status" value="1"/>
</dbReference>
<evidence type="ECO:0000256" key="11">
    <source>
        <dbReference type="NCBIfam" id="TIGR00665"/>
    </source>
</evidence>
<comment type="function">
    <text evidence="12">The main replicative DNA helicase, it participates in initiation and elongation during chromosome replication. Travels ahead of the DNA replisome, separating dsDNA into templates for DNA synthesis. A processive ATP-dependent 5'-3' DNA helicase it has DNA-dependent ATPase activity.</text>
</comment>
<dbReference type="AlphaFoldDB" id="A0AAW8CP14"/>
<evidence type="ECO:0000256" key="7">
    <source>
        <dbReference type="ARBA" id="ARBA00022840"/>
    </source>
</evidence>
<keyword evidence="4 12" id="KW-0547">Nucleotide-binding</keyword>
<evidence type="ECO:0000313" key="14">
    <source>
        <dbReference type="EMBL" id="MDP8187026.1"/>
    </source>
</evidence>
<dbReference type="Pfam" id="PF03796">
    <property type="entry name" value="DnaB_C"/>
    <property type="match status" value="1"/>
</dbReference>
<keyword evidence="2 12" id="KW-0639">Primosome</keyword>
<organism evidence="14 15">
    <name type="scientific">Pasteurella atlantica</name>
    <dbReference type="NCBI Taxonomy" id="2827233"/>
    <lineage>
        <taxon>Bacteria</taxon>
        <taxon>Pseudomonadati</taxon>
        <taxon>Pseudomonadota</taxon>
        <taxon>Gammaproteobacteria</taxon>
        <taxon>Pasteurellales</taxon>
        <taxon>Pasteurellaceae</taxon>
        <taxon>Pasteurella</taxon>
    </lineage>
</organism>
<comment type="catalytic activity">
    <reaction evidence="10 12">
        <text>ATP + H2O = ADP + phosphate + H(+)</text>
        <dbReference type="Rhea" id="RHEA:13065"/>
        <dbReference type="ChEBI" id="CHEBI:15377"/>
        <dbReference type="ChEBI" id="CHEBI:15378"/>
        <dbReference type="ChEBI" id="CHEBI:30616"/>
        <dbReference type="ChEBI" id="CHEBI:43474"/>
        <dbReference type="ChEBI" id="CHEBI:456216"/>
        <dbReference type="EC" id="5.6.2.3"/>
    </reaction>
</comment>
<protein>
    <recommendedName>
        <fullName evidence="11 12">Replicative DNA helicase</fullName>
        <ecNumber evidence="11 12">5.6.2.3</ecNumber>
    </recommendedName>
</protein>
<evidence type="ECO:0000256" key="5">
    <source>
        <dbReference type="ARBA" id="ARBA00022801"/>
    </source>
</evidence>
<keyword evidence="7 12" id="KW-0067">ATP-binding</keyword>
<evidence type="ECO:0000313" key="15">
    <source>
        <dbReference type="Proteomes" id="UP001230466"/>
    </source>
</evidence>
<feature type="domain" description="SF4 helicase" evidence="13">
    <location>
        <begin position="179"/>
        <end position="447"/>
    </location>
</feature>
<dbReference type="NCBIfam" id="TIGR00665">
    <property type="entry name" value="DnaB"/>
    <property type="match status" value="1"/>
</dbReference>
<evidence type="ECO:0000256" key="10">
    <source>
        <dbReference type="ARBA" id="ARBA00048954"/>
    </source>
</evidence>
<dbReference type="PROSITE" id="PS51199">
    <property type="entry name" value="SF4_HELICASE"/>
    <property type="match status" value="1"/>
</dbReference>
<dbReference type="GO" id="GO:0043139">
    <property type="term" value="F:5'-3' DNA helicase activity"/>
    <property type="evidence" value="ECO:0007669"/>
    <property type="project" value="UniProtKB-EC"/>
</dbReference>
<dbReference type="GO" id="GO:1990077">
    <property type="term" value="C:primosome complex"/>
    <property type="evidence" value="ECO:0007669"/>
    <property type="project" value="UniProtKB-UniRule"/>
</dbReference>
<dbReference type="CDD" id="cd00984">
    <property type="entry name" value="DnaB_C"/>
    <property type="match status" value="1"/>
</dbReference>
<evidence type="ECO:0000259" key="13">
    <source>
        <dbReference type="PROSITE" id="PS51199"/>
    </source>
</evidence>
<dbReference type="InterPro" id="IPR027417">
    <property type="entry name" value="P-loop_NTPase"/>
</dbReference>
<dbReference type="InterPro" id="IPR007692">
    <property type="entry name" value="DNA_helicase_DnaB"/>
</dbReference>